<keyword evidence="15" id="KW-1185">Reference proteome</keyword>
<dbReference type="SUPFAM" id="SSF55083">
    <property type="entry name" value="6-hydroxymethyl-7,8-dihydropterin pyrophosphokinase, HPPK"/>
    <property type="match status" value="1"/>
</dbReference>
<dbReference type="NCBIfam" id="TIGR01498">
    <property type="entry name" value="folK"/>
    <property type="match status" value="1"/>
</dbReference>
<evidence type="ECO:0000256" key="1">
    <source>
        <dbReference type="ARBA" id="ARBA00005051"/>
    </source>
</evidence>
<dbReference type="GO" id="GO:0016301">
    <property type="term" value="F:kinase activity"/>
    <property type="evidence" value="ECO:0007669"/>
    <property type="project" value="UniProtKB-KW"/>
</dbReference>
<keyword evidence="6" id="KW-0547">Nucleotide-binding</keyword>
<dbReference type="InterPro" id="IPR000550">
    <property type="entry name" value="Hppk"/>
</dbReference>
<sequence>MRRSTYLIALGSNRAGRHGGPRQEVAAALRLLGGIASPIIASAPVGPSTRTFANAAALIESDEAPAALLRRLKAIERAFGRGRGRRWGARVIDLDIVLWLGGRVDTRALCVPHRAFRERAFVLEPASRIAPGWRDPVTGLTIRQLHARLTRRRPAPSSREHCWGP</sequence>
<evidence type="ECO:0000256" key="12">
    <source>
        <dbReference type="ARBA" id="ARBA00033413"/>
    </source>
</evidence>
<evidence type="ECO:0000256" key="9">
    <source>
        <dbReference type="ARBA" id="ARBA00022909"/>
    </source>
</evidence>
<dbReference type="EC" id="2.7.6.3" evidence="3"/>
<evidence type="ECO:0000256" key="5">
    <source>
        <dbReference type="ARBA" id="ARBA00022679"/>
    </source>
</evidence>
<feature type="domain" description="7,8-dihydro-6-hydroxymethylpterin-pyrophosphokinase" evidence="13">
    <location>
        <begin position="86"/>
        <end position="97"/>
    </location>
</feature>
<dbReference type="GO" id="GO:0005524">
    <property type="term" value="F:ATP binding"/>
    <property type="evidence" value="ECO:0007669"/>
    <property type="project" value="UniProtKB-KW"/>
</dbReference>
<dbReference type="PANTHER" id="PTHR43071">
    <property type="entry name" value="2-AMINO-4-HYDROXY-6-HYDROXYMETHYLDIHYDROPTERIDINE PYROPHOSPHOKINASE"/>
    <property type="match status" value="1"/>
</dbReference>
<evidence type="ECO:0000313" key="14">
    <source>
        <dbReference type="EMBL" id="SEL54157.1"/>
    </source>
</evidence>
<evidence type="ECO:0000256" key="7">
    <source>
        <dbReference type="ARBA" id="ARBA00022777"/>
    </source>
</evidence>
<evidence type="ECO:0000256" key="4">
    <source>
        <dbReference type="ARBA" id="ARBA00016218"/>
    </source>
</evidence>
<dbReference type="InterPro" id="IPR035907">
    <property type="entry name" value="Hppk_sf"/>
</dbReference>
<evidence type="ECO:0000256" key="11">
    <source>
        <dbReference type="ARBA" id="ARBA00029766"/>
    </source>
</evidence>
<dbReference type="GO" id="GO:0003848">
    <property type="term" value="F:2-amino-4-hydroxy-6-hydroxymethyldihydropteridine diphosphokinase activity"/>
    <property type="evidence" value="ECO:0007669"/>
    <property type="project" value="UniProtKB-EC"/>
</dbReference>
<keyword evidence="8" id="KW-0067">ATP-binding</keyword>
<comment type="similarity">
    <text evidence="2">Belongs to the HPPK family.</text>
</comment>
<keyword evidence="7 14" id="KW-0418">Kinase</keyword>
<dbReference type="GO" id="GO:0046656">
    <property type="term" value="P:folic acid biosynthetic process"/>
    <property type="evidence" value="ECO:0007669"/>
    <property type="project" value="UniProtKB-KW"/>
</dbReference>
<proteinExistence type="inferred from homology"/>
<comment type="pathway">
    <text evidence="1">Cofactor biosynthesis; tetrahydrofolate biosynthesis; 2-amino-4-hydroxy-6-hydroxymethyl-7,8-dihydropteridine diphosphate from 7,8-dihydroneopterin triphosphate: step 4/4.</text>
</comment>
<evidence type="ECO:0000256" key="8">
    <source>
        <dbReference type="ARBA" id="ARBA00022840"/>
    </source>
</evidence>
<gene>
    <name evidence="14" type="ORF">SAMN05216382_2107</name>
</gene>
<dbReference type="Proteomes" id="UP000199214">
    <property type="component" value="Unassembled WGS sequence"/>
</dbReference>
<dbReference type="Pfam" id="PF01288">
    <property type="entry name" value="HPPK"/>
    <property type="match status" value="1"/>
</dbReference>
<name>A0A1H7R3K3_9SPHN</name>
<dbReference type="UniPathway" id="UPA00077">
    <property type="reaction ID" value="UER00155"/>
</dbReference>
<keyword evidence="9" id="KW-0289">Folate biosynthesis</keyword>
<reference evidence="15" key="1">
    <citation type="submission" date="2016-10" db="EMBL/GenBank/DDBJ databases">
        <authorList>
            <person name="Varghese N."/>
            <person name="Submissions S."/>
        </authorList>
    </citation>
    <scope>NUCLEOTIDE SEQUENCE [LARGE SCALE GENOMIC DNA]</scope>
    <source>
        <strain evidence="15">JS21-1</strain>
    </source>
</reference>
<dbReference type="STRING" id="1855283.SAMN05216382_2107"/>
<dbReference type="RefSeq" id="WP_093006089.1">
    <property type="nucleotide sequence ID" value="NZ_FNZZ01000004.1"/>
</dbReference>
<evidence type="ECO:0000256" key="3">
    <source>
        <dbReference type="ARBA" id="ARBA00013253"/>
    </source>
</evidence>
<evidence type="ECO:0000256" key="10">
    <source>
        <dbReference type="ARBA" id="ARBA00029409"/>
    </source>
</evidence>
<evidence type="ECO:0000259" key="13">
    <source>
        <dbReference type="PROSITE" id="PS00794"/>
    </source>
</evidence>
<keyword evidence="5" id="KW-0808">Transferase</keyword>
<accession>A0A1H7R3K3</accession>
<dbReference type="PANTHER" id="PTHR43071:SF1">
    <property type="entry name" value="2-AMINO-4-HYDROXY-6-HYDROXYMETHYLDIHYDROPTERIDINE PYROPHOSPHOKINASE"/>
    <property type="match status" value="1"/>
</dbReference>
<evidence type="ECO:0000313" key="15">
    <source>
        <dbReference type="Proteomes" id="UP000199214"/>
    </source>
</evidence>
<protein>
    <recommendedName>
        <fullName evidence="4">2-amino-4-hydroxy-6-hydroxymethyldihydropteridine pyrophosphokinase</fullName>
        <ecNumber evidence="3">2.7.6.3</ecNumber>
    </recommendedName>
    <alternativeName>
        <fullName evidence="11">6-hydroxymethyl-7,8-dihydropterin pyrophosphokinase</fullName>
    </alternativeName>
    <alternativeName>
        <fullName evidence="12">7,8-dihydro-6-hydroxymethylpterin-pyrophosphokinase</fullName>
    </alternativeName>
</protein>
<dbReference type="AlphaFoldDB" id="A0A1H7R3K3"/>
<dbReference type="PROSITE" id="PS00794">
    <property type="entry name" value="HPPK"/>
    <property type="match status" value="1"/>
</dbReference>
<organism evidence="14 15">
    <name type="scientific">Sphingomonas palmae</name>
    <dbReference type="NCBI Taxonomy" id="1855283"/>
    <lineage>
        <taxon>Bacteria</taxon>
        <taxon>Pseudomonadati</taxon>
        <taxon>Pseudomonadota</taxon>
        <taxon>Alphaproteobacteria</taxon>
        <taxon>Sphingomonadales</taxon>
        <taxon>Sphingomonadaceae</taxon>
        <taxon>Sphingomonas</taxon>
    </lineage>
</organism>
<dbReference type="EMBL" id="FNZZ01000004">
    <property type="protein sequence ID" value="SEL54157.1"/>
    <property type="molecule type" value="Genomic_DNA"/>
</dbReference>
<dbReference type="GO" id="GO:0046654">
    <property type="term" value="P:tetrahydrofolate biosynthetic process"/>
    <property type="evidence" value="ECO:0007669"/>
    <property type="project" value="UniProtKB-UniPathway"/>
</dbReference>
<dbReference type="Gene3D" id="3.30.70.560">
    <property type="entry name" value="7,8-Dihydro-6-hydroxymethylpterin-pyrophosphokinase HPPK"/>
    <property type="match status" value="1"/>
</dbReference>
<evidence type="ECO:0000256" key="2">
    <source>
        <dbReference type="ARBA" id="ARBA00005810"/>
    </source>
</evidence>
<comment type="function">
    <text evidence="10">Catalyzes the transfer of pyrophosphate from adenosine triphosphate (ATP) to 6-hydroxymethyl-7,8-dihydropterin, an enzymatic step in folate biosynthesis pathway.</text>
</comment>
<dbReference type="OrthoDB" id="9808041at2"/>
<evidence type="ECO:0000256" key="6">
    <source>
        <dbReference type="ARBA" id="ARBA00022741"/>
    </source>
</evidence>